<dbReference type="Gene3D" id="3.40.50.720">
    <property type="entry name" value="NAD(P)-binding Rossmann-like Domain"/>
    <property type="match status" value="1"/>
</dbReference>
<evidence type="ECO:0000259" key="3">
    <source>
        <dbReference type="SMART" id="SM01003"/>
    </source>
</evidence>
<keyword evidence="1" id="KW-0560">Oxidoreductase</keyword>
<dbReference type="PANTHER" id="PTHR11133:SF23">
    <property type="entry name" value="SACCHAROPINE DEHYDROGENASE [NAD(+), L-LYSINE-FORMING]"/>
    <property type="match status" value="1"/>
</dbReference>
<keyword evidence="5" id="KW-1185">Reference proteome</keyword>
<sequence>MKPTKNLKNITRGRLPLIVGIRREDPSRIWERRAPLTPDAVNELVERRGVQVHVEQCDRRIFQDKEYEKAGATIRPSLQAAHVVLGIKEPPLNELLLNSLPLPMSESQCARTYMMFSHTAKGQTYNMPLLSSFLADNDVNANASLLPTLIDYELLTSEDDGKRTVGFGWFAGVAGVLESLSSMAHSHLELGVASPFLYTPRPHTLPSLSALRASLRAIGTRIANEGTPKALGPFVIGLTGTGNVSQGCLSMLEELPIVHVSAENLPALVNNPNTDLRKVSSPSSSCHSLPPSLPMDLEICLLHAIISRHSMMKRHAIF</sequence>
<dbReference type="SUPFAM" id="SSF52283">
    <property type="entry name" value="Formate/glycerate dehydrogenase catalytic domain-like"/>
    <property type="match status" value="1"/>
</dbReference>
<dbReference type="PANTHER" id="PTHR11133">
    <property type="entry name" value="SACCHAROPINE DEHYDROGENASE"/>
    <property type="match status" value="1"/>
</dbReference>
<evidence type="ECO:0000256" key="2">
    <source>
        <dbReference type="ARBA" id="ARBA00023154"/>
    </source>
</evidence>
<feature type="domain" description="Alanine dehydrogenase/pyridine nucleotide transhydrogenase N-terminal" evidence="3">
    <location>
        <begin position="20"/>
        <end position="174"/>
    </location>
</feature>
<keyword evidence="2" id="KW-0457">Lysine biosynthesis</keyword>
<keyword evidence="2" id="KW-0028">Amino-acid biosynthesis</keyword>
<dbReference type="Proteomes" id="UP001498398">
    <property type="component" value="Unassembled WGS sequence"/>
</dbReference>
<dbReference type="InterPro" id="IPR051168">
    <property type="entry name" value="AASS"/>
</dbReference>
<dbReference type="InterPro" id="IPR007886">
    <property type="entry name" value="AlaDH/PNT_N"/>
</dbReference>
<name>A0ABR1JF88_9AGAR</name>
<organism evidence="4 5">
    <name type="scientific">Marasmiellus scandens</name>
    <dbReference type="NCBI Taxonomy" id="2682957"/>
    <lineage>
        <taxon>Eukaryota</taxon>
        <taxon>Fungi</taxon>
        <taxon>Dikarya</taxon>
        <taxon>Basidiomycota</taxon>
        <taxon>Agaricomycotina</taxon>
        <taxon>Agaricomycetes</taxon>
        <taxon>Agaricomycetidae</taxon>
        <taxon>Agaricales</taxon>
        <taxon>Marasmiineae</taxon>
        <taxon>Omphalotaceae</taxon>
        <taxon>Marasmiellus</taxon>
    </lineage>
</organism>
<reference evidence="4 5" key="1">
    <citation type="submission" date="2024-01" db="EMBL/GenBank/DDBJ databases">
        <title>A draft genome for the cacao thread blight pathogen Marasmiellus scandens.</title>
        <authorList>
            <person name="Baruah I.K."/>
            <person name="Leung J."/>
            <person name="Bukari Y."/>
            <person name="Amoako-Attah I."/>
            <person name="Meinhardt L.W."/>
            <person name="Bailey B.A."/>
            <person name="Cohen S.P."/>
        </authorList>
    </citation>
    <scope>NUCLEOTIDE SEQUENCE [LARGE SCALE GENOMIC DNA]</scope>
    <source>
        <strain evidence="4 5">GH-19</strain>
    </source>
</reference>
<accession>A0ABR1JF88</accession>
<evidence type="ECO:0000313" key="5">
    <source>
        <dbReference type="Proteomes" id="UP001498398"/>
    </source>
</evidence>
<gene>
    <name evidence="4" type="ORF">VKT23_009350</name>
</gene>
<evidence type="ECO:0000256" key="1">
    <source>
        <dbReference type="ARBA" id="ARBA00023002"/>
    </source>
</evidence>
<dbReference type="SMART" id="SM01003">
    <property type="entry name" value="AlaDh_PNT_N"/>
    <property type="match status" value="1"/>
</dbReference>
<dbReference type="EMBL" id="JBANRG010000015">
    <property type="protein sequence ID" value="KAK7460633.1"/>
    <property type="molecule type" value="Genomic_DNA"/>
</dbReference>
<protein>
    <recommendedName>
        <fullName evidence="3">Alanine dehydrogenase/pyridine nucleotide transhydrogenase N-terminal domain-containing protein</fullName>
    </recommendedName>
</protein>
<dbReference type="Pfam" id="PF05222">
    <property type="entry name" value="AlaDh_PNT_N"/>
    <property type="match status" value="1"/>
</dbReference>
<comment type="caution">
    <text evidence="4">The sequence shown here is derived from an EMBL/GenBank/DDBJ whole genome shotgun (WGS) entry which is preliminary data.</text>
</comment>
<evidence type="ECO:0000313" key="4">
    <source>
        <dbReference type="EMBL" id="KAK7460633.1"/>
    </source>
</evidence>
<proteinExistence type="predicted"/>